<feature type="compositionally biased region" description="Low complexity" evidence="1">
    <location>
        <begin position="301"/>
        <end position="323"/>
    </location>
</feature>
<name>A0A1B6LH66_9HEMI</name>
<protein>
    <submittedName>
        <fullName evidence="2">Uncharacterized protein</fullName>
    </submittedName>
</protein>
<feature type="compositionally biased region" description="Polar residues" evidence="1">
    <location>
        <begin position="281"/>
        <end position="291"/>
    </location>
</feature>
<feature type="region of interest" description="Disordered" evidence="1">
    <location>
        <begin position="239"/>
        <end position="266"/>
    </location>
</feature>
<reference evidence="2" key="1">
    <citation type="submission" date="2015-11" db="EMBL/GenBank/DDBJ databases">
        <title>De novo transcriptome assembly of four potential Pierce s Disease insect vectors from Arizona vineyards.</title>
        <authorList>
            <person name="Tassone E.E."/>
        </authorList>
    </citation>
    <scope>NUCLEOTIDE SEQUENCE</scope>
</reference>
<feature type="region of interest" description="Disordered" evidence="1">
    <location>
        <begin position="281"/>
        <end position="323"/>
    </location>
</feature>
<accession>A0A1B6LH66</accession>
<feature type="compositionally biased region" description="Polar residues" evidence="1">
    <location>
        <begin position="144"/>
        <end position="159"/>
    </location>
</feature>
<gene>
    <name evidence="2" type="ORF">g.53173</name>
</gene>
<evidence type="ECO:0000313" key="2">
    <source>
        <dbReference type="EMBL" id="JAT22969.1"/>
    </source>
</evidence>
<sequence length="323" mass="36008">GRDWKVTGTKQNNPVTFLETHSLYKNNKIHPHLKNNPLSTETKSSDYEYINEGFVQTLLESNLTEQFSDRNASGFPILELRSKTNLPKNSVQSCYDDSDTSVHEEVEKWLAERENNFKFNSNSTQIVSNVWRPEPPASPHDSGHASSIADQQSPTPTLDHSEILQSKSLSLTVESNIPHNSSDCCGTDQELSHLYAHIGDLKIEGTPIIQAVSVTPQTRVQSSTNLEVEKWLSNKNTRIFSKPGGVESTQENRQSLTSSTPQLPSSTRLKKNLSVRFQIESQQNESPSDNSIVHHYDQEDSGSTCSTCSTSSSSDDSTFYQIS</sequence>
<proteinExistence type="predicted"/>
<feature type="non-terminal residue" evidence="2">
    <location>
        <position position="1"/>
    </location>
</feature>
<dbReference type="AlphaFoldDB" id="A0A1B6LH66"/>
<organism evidence="2">
    <name type="scientific">Graphocephala atropunctata</name>
    <dbReference type="NCBI Taxonomy" id="36148"/>
    <lineage>
        <taxon>Eukaryota</taxon>
        <taxon>Metazoa</taxon>
        <taxon>Ecdysozoa</taxon>
        <taxon>Arthropoda</taxon>
        <taxon>Hexapoda</taxon>
        <taxon>Insecta</taxon>
        <taxon>Pterygota</taxon>
        <taxon>Neoptera</taxon>
        <taxon>Paraneoptera</taxon>
        <taxon>Hemiptera</taxon>
        <taxon>Auchenorrhyncha</taxon>
        <taxon>Membracoidea</taxon>
        <taxon>Cicadellidae</taxon>
        <taxon>Cicadellinae</taxon>
        <taxon>Cicadellini</taxon>
        <taxon>Graphocephala</taxon>
    </lineage>
</organism>
<dbReference type="EMBL" id="GEBQ01017008">
    <property type="protein sequence ID" value="JAT22969.1"/>
    <property type="molecule type" value="Transcribed_RNA"/>
</dbReference>
<feature type="compositionally biased region" description="Low complexity" evidence="1">
    <location>
        <begin position="254"/>
        <end position="266"/>
    </location>
</feature>
<feature type="region of interest" description="Disordered" evidence="1">
    <location>
        <begin position="129"/>
        <end position="159"/>
    </location>
</feature>
<evidence type="ECO:0000256" key="1">
    <source>
        <dbReference type="SAM" id="MobiDB-lite"/>
    </source>
</evidence>
<feature type="non-terminal residue" evidence="2">
    <location>
        <position position="323"/>
    </location>
</feature>